<organism evidence="3 4">
    <name type="scientific">Alteromonas aestuariivivens</name>
    <dbReference type="NCBI Taxonomy" id="1938339"/>
    <lineage>
        <taxon>Bacteria</taxon>
        <taxon>Pseudomonadati</taxon>
        <taxon>Pseudomonadota</taxon>
        <taxon>Gammaproteobacteria</taxon>
        <taxon>Alteromonadales</taxon>
        <taxon>Alteromonadaceae</taxon>
        <taxon>Alteromonas/Salinimonas group</taxon>
        <taxon>Alteromonas</taxon>
    </lineage>
</organism>
<dbReference type="RefSeq" id="WP_115591442.1">
    <property type="nucleotide sequence ID" value="NZ_QRHA01000001.1"/>
</dbReference>
<dbReference type="Gene3D" id="1.50.10.10">
    <property type="match status" value="1"/>
</dbReference>
<gene>
    <name evidence="3" type="ORF">DXV75_01430</name>
</gene>
<dbReference type="InterPro" id="IPR008928">
    <property type="entry name" value="6-hairpin_glycosidase_sf"/>
</dbReference>
<feature type="chain" id="PRO_5017700466" evidence="2">
    <location>
        <begin position="27"/>
        <end position="404"/>
    </location>
</feature>
<dbReference type="InterPro" id="IPR010905">
    <property type="entry name" value="Glyco_hydro_88"/>
</dbReference>
<dbReference type="InterPro" id="IPR012341">
    <property type="entry name" value="6hp_glycosidase-like_sf"/>
</dbReference>
<evidence type="ECO:0000256" key="1">
    <source>
        <dbReference type="ARBA" id="ARBA00022801"/>
    </source>
</evidence>
<dbReference type="Pfam" id="PF07470">
    <property type="entry name" value="Glyco_hydro_88"/>
    <property type="match status" value="1"/>
</dbReference>
<accession>A0A3D8MEH6</accession>
<evidence type="ECO:0000256" key="2">
    <source>
        <dbReference type="SAM" id="SignalP"/>
    </source>
</evidence>
<dbReference type="PANTHER" id="PTHR33886">
    <property type="entry name" value="UNSATURATED RHAMNOGALACTURONAN HYDROLASE (EUROFUNG)"/>
    <property type="match status" value="1"/>
</dbReference>
<sequence>MSRLKSKLGRLALALMVAGVAGKAQCQQDAQPQYQVEKIANQVADWQLQHLDNFDYIPSFHKQTYNTWGWVHAAFYVGLNRWADTTQNGALYRDILHWADDTNHFLLGPRAYHADDYAVGQVYTDLYLSGRAGEQAILASKNLLTHIAEAKPNVDLAFNSDALGEQELRLCQLRWCWSDALFMASAVWIDIAHITGNDEIFEFFNHEFWAATDYLFNEKTGFYFRDSRFIGKKGDFGEDVHWGRGNGWVFAAMVDILEGLDGLPNNHKDKYEALFKRMAKGLVKTQREDGFWAASLMAPEQTSKELSGTAFFLYGLVWGVDNGLLDAATYNPIIDKAWQAMKNSVRDDGSLTWVQQIGFGPESVVEDSTQLYGTGAVLLAASELYKRCQSQPANNQLDYCSAPD</sequence>
<dbReference type="InterPro" id="IPR052043">
    <property type="entry name" value="PolySaccharide_Degr_Enz"/>
</dbReference>
<proteinExistence type="predicted"/>
<name>A0A3D8MEH6_9ALTE</name>
<keyword evidence="4" id="KW-1185">Reference proteome</keyword>
<evidence type="ECO:0000313" key="4">
    <source>
        <dbReference type="Proteomes" id="UP000256561"/>
    </source>
</evidence>
<dbReference type="PANTHER" id="PTHR33886:SF8">
    <property type="entry name" value="UNSATURATED RHAMNOGALACTURONAN HYDROLASE (EUROFUNG)"/>
    <property type="match status" value="1"/>
</dbReference>
<reference evidence="4" key="1">
    <citation type="submission" date="2018-08" db="EMBL/GenBank/DDBJ databases">
        <authorList>
            <person name="Zhang J."/>
            <person name="Du Z.-J."/>
        </authorList>
    </citation>
    <scope>NUCLEOTIDE SEQUENCE [LARGE SCALE GENOMIC DNA]</scope>
    <source>
        <strain evidence="4">KCTC 52655</strain>
    </source>
</reference>
<dbReference type="GO" id="GO:0005975">
    <property type="term" value="P:carbohydrate metabolic process"/>
    <property type="evidence" value="ECO:0007669"/>
    <property type="project" value="InterPro"/>
</dbReference>
<dbReference type="EMBL" id="QRHA01000001">
    <property type="protein sequence ID" value="RDV29152.1"/>
    <property type="molecule type" value="Genomic_DNA"/>
</dbReference>
<dbReference type="AlphaFoldDB" id="A0A3D8MEH6"/>
<protein>
    <submittedName>
        <fullName evidence="3">Glycoside hydrolase family 88 protein</fullName>
    </submittedName>
</protein>
<evidence type="ECO:0000313" key="3">
    <source>
        <dbReference type="EMBL" id="RDV29152.1"/>
    </source>
</evidence>
<dbReference type="OrthoDB" id="258246at2"/>
<keyword evidence="1 3" id="KW-0378">Hydrolase</keyword>
<keyword evidence="2" id="KW-0732">Signal</keyword>
<feature type="signal peptide" evidence="2">
    <location>
        <begin position="1"/>
        <end position="26"/>
    </location>
</feature>
<dbReference type="Proteomes" id="UP000256561">
    <property type="component" value="Unassembled WGS sequence"/>
</dbReference>
<dbReference type="GO" id="GO:0016787">
    <property type="term" value="F:hydrolase activity"/>
    <property type="evidence" value="ECO:0007669"/>
    <property type="project" value="UniProtKB-KW"/>
</dbReference>
<dbReference type="SUPFAM" id="SSF48208">
    <property type="entry name" value="Six-hairpin glycosidases"/>
    <property type="match status" value="1"/>
</dbReference>
<comment type="caution">
    <text evidence="3">The sequence shown here is derived from an EMBL/GenBank/DDBJ whole genome shotgun (WGS) entry which is preliminary data.</text>
</comment>